<dbReference type="PANTHER" id="PTHR10374">
    <property type="entry name" value="LACTOYLGLUTATHIONE LYASE GLYOXALASE I"/>
    <property type="match status" value="1"/>
</dbReference>
<dbReference type="SUPFAM" id="SSF54593">
    <property type="entry name" value="Glyoxalase/Bleomycin resistance protein/Dihydroxybiphenyl dioxygenase"/>
    <property type="match status" value="1"/>
</dbReference>
<dbReference type="InterPro" id="IPR004361">
    <property type="entry name" value="Glyoxalase_1"/>
</dbReference>
<feature type="domain" description="VOC" evidence="9">
    <location>
        <begin position="31"/>
        <end position="180"/>
    </location>
</feature>
<dbReference type="InterPro" id="IPR037523">
    <property type="entry name" value="VOC_core"/>
</dbReference>
<sequence length="212" mass="23845">MTELQPASSGLTDEAALGCCSDPDPSTKDFLLQQTMLRIKDPKKSLDFYTRILGMTLLQKLDFPTMKFSLYFLAYEEKNDIPKDKDEKVAWVFSRKATLELTHNWGTEVDETQSYHSGNSDPRGFGHIGIAVPDVHGACKRFEELGVKFVKKPDDGESAACFLPVSVQLRSNHRRYCCNQSLWLQVTLKKSASHSLRKTEGILEEDPGILGN</sequence>
<comment type="pathway">
    <text evidence="1 8">Secondary metabolite metabolism; methylglyoxal degradation; (R)-lactate from methylglyoxal: step 1/2.</text>
</comment>
<dbReference type="STRING" id="9643.ENSUAMP00000014939"/>
<evidence type="ECO:0000256" key="8">
    <source>
        <dbReference type="RuleBase" id="RU361179"/>
    </source>
</evidence>
<reference evidence="10" key="2">
    <citation type="submission" date="2025-08" db="UniProtKB">
        <authorList>
            <consortium name="Ensembl"/>
        </authorList>
    </citation>
    <scope>IDENTIFICATION</scope>
</reference>
<keyword evidence="5 7" id="KW-0862">Zinc</keyword>
<comment type="function">
    <text evidence="8">Catalyzes the conversion of hemimercaptal, formed from methylglyoxal and glutathione, to S-lactoylglutathione.</text>
</comment>
<dbReference type="GO" id="GO:0005654">
    <property type="term" value="C:nucleoplasm"/>
    <property type="evidence" value="ECO:0007669"/>
    <property type="project" value="Ensembl"/>
</dbReference>
<dbReference type="GO" id="GO:0008270">
    <property type="term" value="F:zinc ion binding"/>
    <property type="evidence" value="ECO:0007669"/>
    <property type="project" value="Ensembl"/>
</dbReference>
<reference evidence="10" key="3">
    <citation type="submission" date="2025-09" db="UniProtKB">
        <authorList>
            <consortium name="Ensembl"/>
        </authorList>
    </citation>
    <scope>IDENTIFICATION</scope>
</reference>
<dbReference type="InterPro" id="IPR004360">
    <property type="entry name" value="Glyas_Fos-R_dOase_dom"/>
</dbReference>
<keyword evidence="11" id="KW-1185">Reference proteome</keyword>
<accession>A0A452R918</accession>
<dbReference type="InterPro" id="IPR018146">
    <property type="entry name" value="Glyoxalase_1_CS"/>
</dbReference>
<feature type="binding site" description="in other chain" evidence="7">
    <location>
        <position position="127"/>
    </location>
    <ligand>
        <name>Zn(2+)</name>
        <dbReference type="ChEBI" id="CHEBI:29105"/>
        <note>ligand shared between dimeric partners</note>
    </ligand>
</feature>
<evidence type="ECO:0000256" key="1">
    <source>
        <dbReference type="ARBA" id="ARBA00005008"/>
    </source>
</evidence>
<dbReference type="AlphaFoldDB" id="A0A452R918"/>
<evidence type="ECO:0000256" key="2">
    <source>
        <dbReference type="ARBA" id="ARBA00010363"/>
    </source>
</evidence>
<dbReference type="PROSITE" id="PS00935">
    <property type="entry name" value="GLYOXALASE_I_2"/>
    <property type="match status" value="1"/>
</dbReference>
<evidence type="ECO:0000256" key="4">
    <source>
        <dbReference type="ARBA" id="ARBA00022723"/>
    </source>
</evidence>
<evidence type="ECO:0000256" key="5">
    <source>
        <dbReference type="ARBA" id="ARBA00022833"/>
    </source>
</evidence>
<evidence type="ECO:0000313" key="10">
    <source>
        <dbReference type="Ensembl" id="ENSUAMP00000014939.1"/>
    </source>
</evidence>
<evidence type="ECO:0000256" key="6">
    <source>
        <dbReference type="ARBA" id="ARBA00023239"/>
    </source>
</evidence>
<organism evidence="10 11">
    <name type="scientific">Ursus americanus</name>
    <name type="common">American black bear</name>
    <name type="synonym">Euarctos americanus</name>
    <dbReference type="NCBI Taxonomy" id="9643"/>
    <lineage>
        <taxon>Eukaryota</taxon>
        <taxon>Metazoa</taxon>
        <taxon>Chordata</taxon>
        <taxon>Craniata</taxon>
        <taxon>Vertebrata</taxon>
        <taxon>Euteleostomi</taxon>
        <taxon>Mammalia</taxon>
        <taxon>Eutheria</taxon>
        <taxon>Laurasiatheria</taxon>
        <taxon>Carnivora</taxon>
        <taxon>Caniformia</taxon>
        <taxon>Ursidae</taxon>
        <taxon>Ursus</taxon>
    </lineage>
</organism>
<evidence type="ECO:0000256" key="3">
    <source>
        <dbReference type="ARBA" id="ARBA00012081"/>
    </source>
</evidence>
<dbReference type="PROSITE" id="PS51819">
    <property type="entry name" value="VOC"/>
    <property type="match status" value="1"/>
</dbReference>
<evidence type="ECO:0000259" key="9">
    <source>
        <dbReference type="PROSITE" id="PS51819"/>
    </source>
</evidence>
<reference evidence="11" key="1">
    <citation type="submission" date="2016-06" db="EMBL/GenBank/DDBJ databases">
        <title>De novo assembly and RNA-Seq shows season-dependent expression and editing in black bear kidneys.</title>
        <authorList>
            <person name="Korstanje R."/>
            <person name="Srivastava A."/>
            <person name="Sarsani V.K."/>
            <person name="Sheehan S.M."/>
            <person name="Seger R.L."/>
            <person name="Barter M.E."/>
            <person name="Lindqvist C."/>
            <person name="Brody L.C."/>
            <person name="Mullikin J.C."/>
        </authorList>
    </citation>
    <scope>NUCLEOTIDE SEQUENCE [LARGE SCALE GENOMIC DNA]</scope>
</reference>
<keyword evidence="6 8" id="KW-0456">Lyase</keyword>
<dbReference type="Ensembl" id="ENSUAMT00000016746.1">
    <property type="protein sequence ID" value="ENSUAMP00000014939.1"/>
    <property type="gene ID" value="ENSUAMG00000011989.1"/>
</dbReference>
<comment type="cofactor">
    <cofactor evidence="7">
        <name>Zn(2+)</name>
        <dbReference type="ChEBI" id="CHEBI:29105"/>
    </cofactor>
    <text evidence="7">Binds 1 zinc ion per subunit. In the homodimer, two zinc ions are bound between subunits.</text>
</comment>
<evidence type="ECO:0000313" key="11">
    <source>
        <dbReference type="Proteomes" id="UP000291022"/>
    </source>
</evidence>
<name>A0A452R918_URSAM</name>
<dbReference type="Gene3D" id="3.10.180.10">
    <property type="entry name" value="2,3-Dihydroxybiphenyl 1,2-Dioxygenase, domain 1"/>
    <property type="match status" value="1"/>
</dbReference>
<dbReference type="GO" id="GO:0043066">
    <property type="term" value="P:negative regulation of apoptotic process"/>
    <property type="evidence" value="ECO:0007669"/>
    <property type="project" value="Ensembl"/>
</dbReference>
<dbReference type="NCBIfam" id="TIGR00068">
    <property type="entry name" value="glyox_I"/>
    <property type="match status" value="1"/>
</dbReference>
<protein>
    <recommendedName>
        <fullName evidence="3 8">Lactoylglutathione lyase</fullName>
        <ecNumber evidence="3 8">4.4.1.5</ecNumber>
    </recommendedName>
    <alternativeName>
        <fullName evidence="8">Glyoxalase I</fullName>
    </alternativeName>
</protein>
<dbReference type="InterPro" id="IPR029068">
    <property type="entry name" value="Glyas_Bleomycin-R_OHBP_Dase"/>
</dbReference>
<feature type="binding site" evidence="7">
    <location>
        <position position="100"/>
    </location>
    <ligand>
        <name>Zn(2+)</name>
        <dbReference type="ChEBI" id="CHEBI:29105"/>
        <note>ligand shared between dimeric partners</note>
    </ligand>
</feature>
<dbReference type="UniPathway" id="UPA00619">
    <property type="reaction ID" value="UER00675"/>
</dbReference>
<dbReference type="PANTHER" id="PTHR10374:SF30">
    <property type="entry name" value="LACTOYLGLUTATHIONE LYASE"/>
    <property type="match status" value="1"/>
</dbReference>
<dbReference type="Proteomes" id="UP000291022">
    <property type="component" value="Unassembled WGS sequence"/>
</dbReference>
<dbReference type="CDD" id="cd07233">
    <property type="entry name" value="GlxI_Zn"/>
    <property type="match status" value="1"/>
</dbReference>
<dbReference type="OMA" id="NRINCDC"/>
<dbReference type="GO" id="GO:0005829">
    <property type="term" value="C:cytosol"/>
    <property type="evidence" value="ECO:0007669"/>
    <property type="project" value="Ensembl"/>
</dbReference>
<dbReference type="GO" id="GO:0005886">
    <property type="term" value="C:plasma membrane"/>
    <property type="evidence" value="ECO:0007669"/>
    <property type="project" value="Ensembl"/>
</dbReference>
<feature type="binding site" evidence="7">
    <location>
        <position position="34"/>
    </location>
    <ligand>
        <name>Zn(2+)</name>
        <dbReference type="ChEBI" id="CHEBI:29105"/>
        <note>ligand shared between dimeric partners</note>
    </ligand>
</feature>
<evidence type="ECO:0000256" key="7">
    <source>
        <dbReference type="PIRSR" id="PIRSR604361-3"/>
    </source>
</evidence>
<keyword evidence="4 7" id="KW-0479">Metal-binding</keyword>
<comment type="similarity">
    <text evidence="2 8">Belongs to the glyoxalase I family.</text>
</comment>
<dbReference type="GeneTree" id="ENSGT00390000009312"/>
<dbReference type="EC" id="4.4.1.5" evidence="3 8"/>
<dbReference type="PROSITE" id="PS00934">
    <property type="entry name" value="GLYOXALASE_I_1"/>
    <property type="match status" value="1"/>
</dbReference>
<proteinExistence type="inferred from homology"/>
<comment type="catalytic activity">
    <reaction evidence="8">
        <text>(R)-S-lactoylglutathione = methylglyoxal + glutathione</text>
        <dbReference type="Rhea" id="RHEA:19069"/>
        <dbReference type="ChEBI" id="CHEBI:17158"/>
        <dbReference type="ChEBI" id="CHEBI:57474"/>
        <dbReference type="ChEBI" id="CHEBI:57925"/>
        <dbReference type="EC" id="4.4.1.5"/>
    </reaction>
</comment>
<gene>
    <name evidence="10" type="primary">GLO1</name>
</gene>
<dbReference type="GO" id="GO:0004462">
    <property type="term" value="F:lactoylglutathione lyase activity"/>
    <property type="evidence" value="ECO:0007669"/>
    <property type="project" value="UniProtKB-UniRule"/>
</dbReference>
<dbReference type="Pfam" id="PF00903">
    <property type="entry name" value="Glyoxalase"/>
    <property type="match status" value="1"/>
</dbReference>